<feature type="compositionally biased region" description="Pro residues" evidence="1">
    <location>
        <begin position="145"/>
        <end position="158"/>
    </location>
</feature>
<accession>A0A5B7GXB5</accession>
<dbReference type="EMBL" id="VSRR010018330">
    <property type="protein sequence ID" value="MPC61244.1"/>
    <property type="molecule type" value="Genomic_DNA"/>
</dbReference>
<evidence type="ECO:0000313" key="2">
    <source>
        <dbReference type="EMBL" id="MPC61244.1"/>
    </source>
</evidence>
<reference evidence="2 3" key="1">
    <citation type="submission" date="2019-05" db="EMBL/GenBank/DDBJ databases">
        <title>Another draft genome of Portunus trituberculatus and its Hox gene families provides insights of decapod evolution.</title>
        <authorList>
            <person name="Jeong J.-H."/>
            <person name="Song I."/>
            <person name="Kim S."/>
            <person name="Choi T."/>
            <person name="Kim D."/>
            <person name="Ryu S."/>
            <person name="Kim W."/>
        </authorList>
    </citation>
    <scope>NUCLEOTIDE SEQUENCE [LARGE SCALE GENOMIC DNA]</scope>
    <source>
        <tissue evidence="2">Muscle</tissue>
    </source>
</reference>
<evidence type="ECO:0000256" key="1">
    <source>
        <dbReference type="SAM" id="MobiDB-lite"/>
    </source>
</evidence>
<feature type="region of interest" description="Disordered" evidence="1">
    <location>
        <begin position="27"/>
        <end position="48"/>
    </location>
</feature>
<name>A0A5B7GXB5_PORTR</name>
<organism evidence="2 3">
    <name type="scientific">Portunus trituberculatus</name>
    <name type="common">Swimming crab</name>
    <name type="synonym">Neptunus trituberculatus</name>
    <dbReference type="NCBI Taxonomy" id="210409"/>
    <lineage>
        <taxon>Eukaryota</taxon>
        <taxon>Metazoa</taxon>
        <taxon>Ecdysozoa</taxon>
        <taxon>Arthropoda</taxon>
        <taxon>Crustacea</taxon>
        <taxon>Multicrustacea</taxon>
        <taxon>Malacostraca</taxon>
        <taxon>Eumalacostraca</taxon>
        <taxon>Eucarida</taxon>
        <taxon>Decapoda</taxon>
        <taxon>Pleocyemata</taxon>
        <taxon>Brachyura</taxon>
        <taxon>Eubrachyura</taxon>
        <taxon>Portunoidea</taxon>
        <taxon>Portunidae</taxon>
        <taxon>Portuninae</taxon>
        <taxon>Portunus</taxon>
    </lineage>
</organism>
<feature type="region of interest" description="Disordered" evidence="1">
    <location>
        <begin position="131"/>
        <end position="158"/>
    </location>
</feature>
<gene>
    <name evidence="2" type="ORF">E2C01_055311</name>
</gene>
<comment type="caution">
    <text evidence="2">The sequence shown here is derived from an EMBL/GenBank/DDBJ whole genome shotgun (WGS) entry which is preliminary data.</text>
</comment>
<feature type="region of interest" description="Disordered" evidence="1">
    <location>
        <begin position="70"/>
        <end position="93"/>
    </location>
</feature>
<evidence type="ECO:0000313" key="3">
    <source>
        <dbReference type="Proteomes" id="UP000324222"/>
    </source>
</evidence>
<keyword evidence="3" id="KW-1185">Reference proteome</keyword>
<dbReference type="AlphaFoldDB" id="A0A5B7GXB5"/>
<proteinExistence type="predicted"/>
<feature type="compositionally biased region" description="Polar residues" evidence="1">
    <location>
        <begin position="32"/>
        <end position="43"/>
    </location>
</feature>
<feature type="compositionally biased region" description="Basic and acidic residues" evidence="1">
    <location>
        <begin position="83"/>
        <end position="93"/>
    </location>
</feature>
<sequence>MADITRAFPPKLAVMAVLRRPQRRIPARTRGDPTTSGMPTSRVHQPRPSLHFNLSRPLIAPNVLWQDNQEPIEEKSNGLTRRSPSDKLSRVHPENCPATEFVSRAALKNMNFYFILTERKLLFGDDDDNDESGCGVRPGEGGGPQRPPYCLNPPLPSPPRQHRHFVTASFATSEGASWML</sequence>
<protein>
    <submittedName>
        <fullName evidence="2">Uncharacterized protein</fullName>
    </submittedName>
</protein>
<dbReference type="Proteomes" id="UP000324222">
    <property type="component" value="Unassembled WGS sequence"/>
</dbReference>